<sequence>MTVEKAESNEIDKYMSDVSYQIKEDGSVQTNSNKRSSFEHKANYGNIRQQSGSNYYTESYSKKGWSQNKEYDAGSYYNGGDGSKYQKTPHFAEQQSRVQGEVANAAGQGYESGQFYGGSQTVSRGTQQSKQINAATQVEQDSFVSPPIKGKGEAQQMSVDETNWMLGR</sequence>
<accession>A0ABW5E3K7</accession>
<evidence type="ECO:0000313" key="3">
    <source>
        <dbReference type="Proteomes" id="UP001597297"/>
    </source>
</evidence>
<comment type="caution">
    <text evidence="2">The sequence shown here is derived from an EMBL/GenBank/DDBJ whole genome shotgun (WGS) entry which is preliminary data.</text>
</comment>
<proteinExistence type="predicted"/>
<protein>
    <submittedName>
        <fullName evidence="2">Uncharacterized protein</fullName>
    </submittedName>
</protein>
<dbReference type="EMBL" id="JBHUJC010000037">
    <property type="protein sequence ID" value="MFD2277029.1"/>
    <property type="molecule type" value="Genomic_DNA"/>
</dbReference>
<feature type="region of interest" description="Disordered" evidence="1">
    <location>
        <begin position="144"/>
        <end position="168"/>
    </location>
</feature>
<keyword evidence="3" id="KW-1185">Reference proteome</keyword>
<organism evidence="2 3">
    <name type="scientific">Rubritalea spongiae</name>
    <dbReference type="NCBI Taxonomy" id="430797"/>
    <lineage>
        <taxon>Bacteria</taxon>
        <taxon>Pseudomonadati</taxon>
        <taxon>Verrucomicrobiota</taxon>
        <taxon>Verrucomicrobiia</taxon>
        <taxon>Verrucomicrobiales</taxon>
        <taxon>Rubritaleaceae</taxon>
        <taxon>Rubritalea</taxon>
    </lineage>
</organism>
<dbReference type="Proteomes" id="UP001597297">
    <property type="component" value="Unassembled WGS sequence"/>
</dbReference>
<gene>
    <name evidence="2" type="ORF">ACFSQZ_11155</name>
</gene>
<reference evidence="3" key="1">
    <citation type="journal article" date="2019" name="Int. J. Syst. Evol. Microbiol.">
        <title>The Global Catalogue of Microorganisms (GCM) 10K type strain sequencing project: providing services to taxonomists for standard genome sequencing and annotation.</title>
        <authorList>
            <consortium name="The Broad Institute Genomics Platform"/>
            <consortium name="The Broad Institute Genome Sequencing Center for Infectious Disease"/>
            <person name="Wu L."/>
            <person name="Ma J."/>
        </authorList>
    </citation>
    <scope>NUCLEOTIDE SEQUENCE [LARGE SCALE GENOMIC DNA]</scope>
    <source>
        <strain evidence="3">JCM 16545</strain>
    </source>
</reference>
<feature type="region of interest" description="Disordered" evidence="1">
    <location>
        <begin position="25"/>
        <end position="53"/>
    </location>
</feature>
<dbReference type="RefSeq" id="WP_377136929.1">
    <property type="nucleotide sequence ID" value="NZ_JBHUJC010000037.1"/>
</dbReference>
<evidence type="ECO:0000313" key="2">
    <source>
        <dbReference type="EMBL" id="MFD2277029.1"/>
    </source>
</evidence>
<name>A0ABW5E3K7_9BACT</name>
<evidence type="ECO:0000256" key="1">
    <source>
        <dbReference type="SAM" id="MobiDB-lite"/>
    </source>
</evidence>